<accession>A0A1L8WBM9</accession>
<reference evidence="2 3" key="1">
    <citation type="submission" date="2014-12" db="EMBL/GenBank/DDBJ databases">
        <title>Draft genome sequences of 29 type strains of Enterococci.</title>
        <authorList>
            <person name="Zhong Z."/>
            <person name="Sun Z."/>
            <person name="Liu W."/>
            <person name="Zhang W."/>
            <person name="Zhang H."/>
        </authorList>
    </citation>
    <scope>NUCLEOTIDE SEQUENCE [LARGE SCALE GENOMIC DNA]</scope>
    <source>
        <strain evidence="2 3">DSM 15687</strain>
    </source>
</reference>
<dbReference type="Proteomes" id="UP000182152">
    <property type="component" value="Unassembled WGS sequence"/>
</dbReference>
<comment type="caution">
    <text evidence="2">The sequence shown here is derived from an EMBL/GenBank/DDBJ whole genome shotgun (WGS) entry which is preliminary data.</text>
</comment>
<organism evidence="2 3">
    <name type="scientific">Enterococcus ratti</name>
    <dbReference type="NCBI Taxonomy" id="150033"/>
    <lineage>
        <taxon>Bacteria</taxon>
        <taxon>Bacillati</taxon>
        <taxon>Bacillota</taxon>
        <taxon>Bacilli</taxon>
        <taxon>Lactobacillales</taxon>
        <taxon>Enterococcaceae</taxon>
        <taxon>Enterococcus</taxon>
    </lineage>
</organism>
<proteinExistence type="predicted"/>
<name>A0A1L8WBM9_9ENTE</name>
<dbReference type="EMBL" id="JXLB01000024">
    <property type="protein sequence ID" value="OJG78425.1"/>
    <property type="molecule type" value="Genomic_DNA"/>
</dbReference>
<protein>
    <recommendedName>
        <fullName evidence="1">DUF3991 domain-containing protein</fullName>
    </recommendedName>
</protein>
<dbReference type="SUPFAM" id="SSF57783">
    <property type="entry name" value="Zinc beta-ribbon"/>
    <property type="match status" value="1"/>
</dbReference>
<evidence type="ECO:0000313" key="3">
    <source>
        <dbReference type="Proteomes" id="UP000182152"/>
    </source>
</evidence>
<dbReference type="STRING" id="150033.RV14_GL001182"/>
<dbReference type="AlphaFoldDB" id="A0A1L8WBM9"/>
<dbReference type="Pfam" id="PF13155">
    <property type="entry name" value="Toprim_2"/>
    <property type="match status" value="1"/>
</dbReference>
<feature type="domain" description="DUF3991" evidence="1">
    <location>
        <begin position="140"/>
        <end position="214"/>
    </location>
</feature>
<dbReference type="Pfam" id="PF13154">
    <property type="entry name" value="DUF3991"/>
    <property type="match status" value="1"/>
</dbReference>
<sequence>MDRKLFTSFLFGGNTVMKNNEYKEILAEAKKVSITSVMDDQGMEYIDMRNFAQGVEHDSLMIDKRKNYFYWNSQIENGKVVQGDVIEFVCRFYDMSHLEALNYLTQERHDKLTRVETTPKPKEPFKYYFKHNTSFSEVSNYLVNERKLSKILVSVLHEKGFIQEDKYKRAVFVWSDTGKAVGASVIGTEYNPQKYEHGRFKGIARNSEPNFGFNLTIGTPNKLYVFEAPIDMLSYWSMNPQLENCMLASMDGLKEQSVYKFISQMYIAKGALPYEGVYLGVDNDPAGHRFFDNLSKLSYVINETKQEIKFKKLIPNDLDIPKKNISIYQEAAKVYQVDWLAIAATHKALTNFSEEGKVANSWNIKEYFSGENMDIVLESKKVGQKLAQIRRESGEYDFQKLFRIDEGMNPIELRGLHEKVSTYYEDYQNLGYRPTEGTIKDWNDALRYKIFVQQEARLLEAVYERNGKERMKIFKDEERKKYIAISQDTQFNDPFFEADSLKEAAILVKNYGFQAVDKEDRIKYQIEKTPERKKQETLMMSR</sequence>
<keyword evidence="3" id="KW-1185">Reference proteome</keyword>
<evidence type="ECO:0000259" key="1">
    <source>
        <dbReference type="Pfam" id="PF13154"/>
    </source>
</evidence>
<dbReference type="Gene3D" id="3.40.1360.10">
    <property type="match status" value="1"/>
</dbReference>
<evidence type="ECO:0000313" key="2">
    <source>
        <dbReference type="EMBL" id="OJG78425.1"/>
    </source>
</evidence>
<gene>
    <name evidence="2" type="ORF">RV14_GL001182</name>
</gene>
<dbReference type="InterPro" id="IPR025054">
    <property type="entry name" value="DUF3991"/>
</dbReference>